<evidence type="ECO:0000313" key="1">
    <source>
        <dbReference type="EMBL" id="TKI93155.1"/>
    </source>
</evidence>
<reference evidence="1 2" key="1">
    <citation type="journal article" date="2019" name="Environ. Microbiol.">
        <title>An active ?-lactamase is a part of an orchestrated cell wall stress resistance network of Bacillus subtilis and related rhizosphere species.</title>
        <authorList>
            <person name="Bucher T."/>
            <person name="Keren-Paz A."/>
            <person name="Hausser J."/>
            <person name="Olender T."/>
            <person name="Cytryn E."/>
            <person name="Kolodkin-Gal I."/>
        </authorList>
    </citation>
    <scope>NUCLEOTIDE SEQUENCE [LARGE SCALE GENOMIC DNA]</scope>
    <source>
        <strain evidence="1 2">I32</strain>
    </source>
</reference>
<protein>
    <submittedName>
        <fullName evidence="1">Uncharacterized protein</fullName>
    </submittedName>
</protein>
<dbReference type="EMBL" id="SZOH01002802">
    <property type="protein sequence ID" value="TKI93155.1"/>
    <property type="molecule type" value="Genomic_DNA"/>
</dbReference>
<dbReference type="AlphaFoldDB" id="A0A9X9A3X0"/>
<gene>
    <name evidence="1" type="ORF">FC695_30425</name>
</gene>
<evidence type="ECO:0000313" key="2">
    <source>
        <dbReference type="Proteomes" id="UP000308444"/>
    </source>
</evidence>
<dbReference type="Proteomes" id="UP000308444">
    <property type="component" value="Unassembled WGS sequence"/>
</dbReference>
<organism evidence="1 2">
    <name type="scientific">Bacillus cereus</name>
    <dbReference type="NCBI Taxonomy" id="1396"/>
    <lineage>
        <taxon>Bacteria</taxon>
        <taxon>Bacillati</taxon>
        <taxon>Bacillota</taxon>
        <taxon>Bacilli</taxon>
        <taxon>Bacillales</taxon>
        <taxon>Bacillaceae</taxon>
        <taxon>Bacillus</taxon>
        <taxon>Bacillus cereus group</taxon>
    </lineage>
</organism>
<comment type="caution">
    <text evidence="1">The sequence shown here is derived from an EMBL/GenBank/DDBJ whole genome shotgun (WGS) entry which is preliminary data.</text>
</comment>
<sequence length="96" mass="11181">VLSDELSGERIRNTLDKNKCKTIVHVVDVSDVVRIESSFQYIVIWRGDAEKLTNDLINRGVQSSKIINLTKYMYEWKDKLISIYQINPDLMSLYIS</sequence>
<feature type="non-terminal residue" evidence="1">
    <location>
        <position position="96"/>
    </location>
</feature>
<proteinExistence type="predicted"/>
<accession>A0A9X9A3X0</accession>
<name>A0A9X9A3X0_BACCE</name>
<feature type="non-terminal residue" evidence="1">
    <location>
        <position position="1"/>
    </location>
</feature>